<dbReference type="SUPFAM" id="SSF48403">
    <property type="entry name" value="Ankyrin repeat"/>
    <property type="match status" value="1"/>
</dbReference>
<feature type="compositionally biased region" description="Polar residues" evidence="7">
    <location>
        <begin position="845"/>
        <end position="866"/>
    </location>
</feature>
<dbReference type="PROSITE" id="PS50088">
    <property type="entry name" value="ANK_REPEAT"/>
    <property type="match status" value="6"/>
</dbReference>
<evidence type="ECO:0000256" key="2">
    <source>
        <dbReference type="ARBA" id="ARBA00022737"/>
    </source>
</evidence>
<keyword evidence="10" id="KW-1185">Reference proteome</keyword>
<feature type="region of interest" description="Disordered" evidence="7">
    <location>
        <begin position="336"/>
        <end position="407"/>
    </location>
</feature>
<dbReference type="SMART" id="SM00246">
    <property type="entry name" value="WH2"/>
    <property type="match status" value="1"/>
</dbReference>
<dbReference type="Pfam" id="PF00023">
    <property type="entry name" value="Ank"/>
    <property type="match status" value="1"/>
</dbReference>
<dbReference type="SMART" id="SM00248">
    <property type="entry name" value="ANK"/>
    <property type="match status" value="9"/>
</dbReference>
<accession>A0AAD1T6C9</accession>
<feature type="repeat" description="ANK" evidence="5">
    <location>
        <begin position="103"/>
        <end position="135"/>
    </location>
</feature>
<dbReference type="Pfam" id="PF12796">
    <property type="entry name" value="Ank_2"/>
    <property type="match status" value="3"/>
</dbReference>
<feature type="compositionally biased region" description="Polar residues" evidence="7">
    <location>
        <begin position="352"/>
        <end position="363"/>
    </location>
</feature>
<feature type="region of interest" description="Disordered" evidence="7">
    <location>
        <begin position="1038"/>
        <end position="1071"/>
    </location>
</feature>
<keyword evidence="4 5" id="KW-0040">ANK repeat</keyword>
<evidence type="ECO:0000256" key="5">
    <source>
        <dbReference type="PROSITE-ProRule" id="PRU00023"/>
    </source>
</evidence>
<evidence type="ECO:0000313" key="10">
    <source>
        <dbReference type="Proteomes" id="UP001295444"/>
    </source>
</evidence>
<dbReference type="PROSITE" id="PS51082">
    <property type="entry name" value="WH2"/>
    <property type="match status" value="1"/>
</dbReference>
<dbReference type="GO" id="GO:0032420">
    <property type="term" value="C:stereocilium"/>
    <property type="evidence" value="ECO:0007669"/>
    <property type="project" value="UniProtKB-SubCell"/>
</dbReference>
<feature type="compositionally biased region" description="Low complexity" evidence="7">
    <location>
        <begin position="378"/>
        <end position="389"/>
    </location>
</feature>
<dbReference type="PANTHER" id="PTHR24153">
    <property type="entry name" value="ESPIN"/>
    <property type="match status" value="1"/>
</dbReference>
<gene>
    <name evidence="9" type="ORF">PECUL_23A013752</name>
</gene>
<organism evidence="9 10">
    <name type="scientific">Pelobates cultripes</name>
    <name type="common">Western spadefoot toad</name>
    <dbReference type="NCBI Taxonomy" id="61616"/>
    <lineage>
        <taxon>Eukaryota</taxon>
        <taxon>Metazoa</taxon>
        <taxon>Chordata</taxon>
        <taxon>Craniata</taxon>
        <taxon>Vertebrata</taxon>
        <taxon>Euteleostomi</taxon>
        <taxon>Amphibia</taxon>
        <taxon>Batrachia</taxon>
        <taxon>Anura</taxon>
        <taxon>Pelobatoidea</taxon>
        <taxon>Pelobatidae</taxon>
        <taxon>Pelobates</taxon>
    </lineage>
</organism>
<comment type="subcellular location">
    <subcellularLocation>
        <location evidence="1">Cell projection</location>
        <location evidence="1">Stereocilium</location>
    </subcellularLocation>
</comment>
<feature type="compositionally biased region" description="Basic and acidic residues" evidence="7">
    <location>
        <begin position="539"/>
        <end position="549"/>
    </location>
</feature>
<evidence type="ECO:0000256" key="3">
    <source>
        <dbReference type="ARBA" id="ARBA00022740"/>
    </source>
</evidence>
<dbReference type="InterPro" id="IPR036770">
    <property type="entry name" value="Ankyrin_rpt-contain_sf"/>
</dbReference>
<dbReference type="GO" id="GO:0007605">
    <property type="term" value="P:sensory perception of sound"/>
    <property type="evidence" value="ECO:0007669"/>
    <property type="project" value="UniProtKB-KW"/>
</dbReference>
<dbReference type="InterPro" id="IPR052420">
    <property type="entry name" value="Espin/Espin-like"/>
</dbReference>
<evidence type="ECO:0000256" key="1">
    <source>
        <dbReference type="ARBA" id="ARBA00004645"/>
    </source>
</evidence>
<sequence>MTLDRTLQAARLGDLDTLRSLHAEGQLDQGLRDPMGASAVHHAARGGKLACLRYLVDEAQYEGNCRARNGATPAHDAAATGNLSSLQWLLTQGGCDFEDKDNSGATILHLAARFGHHEIIGWLLRFGTNDAMVTTDTGALPVHYAAAKGDITALQHLLEYCPNAINSQTKNGATPLYLACQEGHLEVIQYLVKDCGADPHTRATDGMTPLHAAAQMGHSTVIVWLMSCTDISLSDRDSDGATAMHFAASRGHAKVLSWLLLHGGDMSTDNFGGTPLHDAAENGELECCQILVVNGVKLGIRDHDGYTAADLAEYNGHLHCAKYLRTVENMSVEHRVLSRDPSQDLELKQPDSGMSSPNTTMSAQPAHFDIGSPSSTLSNYDSCNSSQSSVGDKKLNQHAGHGSRPPETAIADMQTYMDMLDPEVGPNGNKKNNNPSIPPPPPAFPPPPPPVPDSRPPPPPCYPAPSPPEGQHTSDIYVQAKNNLRHVDNEVLYEELPSRENSPEGLRRVDSCRKSRNFNKQPSTGDYYKYLGQNTGDSSENKKMAHSEEGSLLSNESVHNGNASDNKTLGNIPPPPLPPPLPENLCYPPPPPPLPTEASVASSINRRSSNSTGKVKALRQRTSTKSFNMMSPTGDNSELLAEIKAGKSLKPTPQSKALTTIFSGSGQHGTNVNISISNLPSSRGLSVLTGSLPATLARPYRSLLLSPGSAWRKMFEAGSYYNPEGWRYSHAHNAILGPFGELMTEDDINRIEKQIENLQVMHKVQKVETELEQLEHELQQLLPVSAALSQEHFTVNPKQMQGRADDLPAWCSKISTLLKSMAILLATLGGKEADLSDLVSRDQTEQPQHTSKDNGTTIGRSQSFSSTREEVEKEIKQCGVSVKNLKANYELSTQHQSACEASNRIYKRKRSLPVGTTPYSYGREPILEEDYITSTETFHVLNDNMSTHHEESPIILSHAQLTYQDEDIFPRELETNDQSTIIGTFGEPLFSPDQMTRSLPVQTELSCVQDYIDMRKERIVYLFLDHWKKWTFTESIKNNNTKKKGSSDTIDAELRSETNVPDNDDTRAKIPKGPSDDDRLLYFMKQRQVVGKLISHWRNIICQVPTRQIRRLSRANMLYWPEHFLPHVNGSPVEYSSLTLDLFMLGYFQLLEMTMSREERKFRHILCYEMFDRLGSHSWELIRNFHKVVMEEIELGKRDWTDGFEDLKQQFFGDSVVGVLEDIRETGPLEETVTPKKSYQEPQVVPEMKVKESLATPEELAPMSKIRKDSIQLVSELGEFTNDDICRYIDRSFSFWKEKEAEMFDI</sequence>
<keyword evidence="3" id="KW-1009">Hearing</keyword>
<dbReference type="InterPro" id="IPR003124">
    <property type="entry name" value="WH2_dom"/>
</dbReference>
<evidence type="ECO:0000256" key="7">
    <source>
        <dbReference type="SAM" id="MobiDB-lite"/>
    </source>
</evidence>
<feature type="region of interest" description="Disordered" evidence="7">
    <location>
        <begin position="838"/>
        <end position="870"/>
    </location>
</feature>
<dbReference type="PROSITE" id="PS50297">
    <property type="entry name" value="ANK_REP_REGION"/>
    <property type="match status" value="6"/>
</dbReference>
<dbReference type="GO" id="GO:0051015">
    <property type="term" value="F:actin filament binding"/>
    <property type="evidence" value="ECO:0007669"/>
    <property type="project" value="TreeGrafter"/>
</dbReference>
<feature type="coiled-coil region" evidence="6">
    <location>
        <begin position="748"/>
        <end position="784"/>
    </location>
</feature>
<feature type="repeat" description="ANK" evidence="5">
    <location>
        <begin position="271"/>
        <end position="303"/>
    </location>
</feature>
<feature type="repeat" description="ANK" evidence="5">
    <location>
        <begin position="205"/>
        <end position="227"/>
    </location>
</feature>
<feature type="repeat" description="ANK" evidence="5">
    <location>
        <begin position="171"/>
        <end position="193"/>
    </location>
</feature>
<feature type="region of interest" description="Disordered" evidence="7">
    <location>
        <begin position="494"/>
        <end position="576"/>
    </location>
</feature>
<feature type="repeat" description="ANK" evidence="5">
    <location>
        <begin position="239"/>
        <end position="271"/>
    </location>
</feature>
<keyword evidence="2" id="KW-0677">Repeat</keyword>
<dbReference type="EMBL" id="OW240921">
    <property type="protein sequence ID" value="CAH2319697.1"/>
    <property type="molecule type" value="Genomic_DNA"/>
</dbReference>
<evidence type="ECO:0000256" key="6">
    <source>
        <dbReference type="SAM" id="Coils"/>
    </source>
</evidence>
<feature type="domain" description="WH2" evidence="8">
    <location>
        <begin position="635"/>
        <end position="652"/>
    </location>
</feature>
<proteinExistence type="predicted"/>
<evidence type="ECO:0000259" key="8">
    <source>
        <dbReference type="PROSITE" id="PS51082"/>
    </source>
</evidence>
<dbReference type="InterPro" id="IPR002110">
    <property type="entry name" value="Ankyrin_rpt"/>
</dbReference>
<name>A0AAD1T6C9_PELCU</name>
<dbReference type="GO" id="GO:0005737">
    <property type="term" value="C:cytoplasm"/>
    <property type="evidence" value="ECO:0007669"/>
    <property type="project" value="TreeGrafter"/>
</dbReference>
<evidence type="ECO:0000313" key="9">
    <source>
        <dbReference type="EMBL" id="CAH2319697.1"/>
    </source>
</evidence>
<dbReference type="Proteomes" id="UP001295444">
    <property type="component" value="Chromosome 10"/>
</dbReference>
<reference evidence="9" key="1">
    <citation type="submission" date="2022-03" db="EMBL/GenBank/DDBJ databases">
        <authorList>
            <person name="Alioto T."/>
            <person name="Alioto T."/>
            <person name="Gomez Garrido J."/>
        </authorList>
    </citation>
    <scope>NUCLEOTIDE SEQUENCE</scope>
</reference>
<dbReference type="PANTHER" id="PTHR24153:SF24">
    <property type="entry name" value="ESPIN"/>
    <property type="match status" value="1"/>
</dbReference>
<evidence type="ECO:0000256" key="4">
    <source>
        <dbReference type="ARBA" id="ARBA00023043"/>
    </source>
</evidence>
<feature type="region of interest" description="Disordered" evidence="7">
    <location>
        <begin position="419"/>
        <end position="473"/>
    </location>
</feature>
<dbReference type="FunFam" id="1.25.40.20:FF:000125">
    <property type="entry name" value="Putative espin"/>
    <property type="match status" value="1"/>
</dbReference>
<dbReference type="GO" id="GO:0051017">
    <property type="term" value="P:actin filament bundle assembly"/>
    <property type="evidence" value="ECO:0007669"/>
    <property type="project" value="TreeGrafter"/>
</dbReference>
<feature type="compositionally biased region" description="Basic and acidic residues" evidence="7">
    <location>
        <begin position="336"/>
        <end position="349"/>
    </location>
</feature>
<keyword evidence="6" id="KW-0175">Coiled coil</keyword>
<feature type="compositionally biased region" description="Basic and acidic residues" evidence="7">
    <location>
        <begin position="496"/>
        <end position="513"/>
    </location>
</feature>
<dbReference type="Gene3D" id="1.25.40.20">
    <property type="entry name" value="Ankyrin repeat-containing domain"/>
    <property type="match status" value="3"/>
</dbReference>
<feature type="repeat" description="ANK" evidence="5">
    <location>
        <begin position="69"/>
        <end position="102"/>
    </location>
</feature>
<protein>
    <submittedName>
        <fullName evidence="9">Espin isoform X1</fullName>
    </submittedName>
</protein>
<feature type="compositionally biased region" description="Polar residues" evidence="7">
    <location>
        <begin position="552"/>
        <end position="569"/>
    </location>
</feature>
<feature type="compositionally biased region" description="Pro residues" evidence="7">
    <location>
        <begin position="436"/>
        <end position="468"/>
    </location>
</feature>